<evidence type="ECO:0000313" key="2">
    <source>
        <dbReference type="EMBL" id="KAA0041966.1"/>
    </source>
</evidence>
<reference evidence="4 5" key="1">
    <citation type="submission" date="2019-08" db="EMBL/GenBank/DDBJ databases">
        <title>Draft genome sequences of two oriental melons (Cucumis melo L. var makuwa).</title>
        <authorList>
            <person name="Kwon S.-Y."/>
        </authorList>
    </citation>
    <scope>NUCLEOTIDE SEQUENCE [LARGE SCALE GENOMIC DNA]</scope>
    <source>
        <strain evidence="5">cv. Chang Bougi</strain>
        <strain evidence="4">cv. SW 3</strain>
        <tissue evidence="2">Leaf</tissue>
    </source>
</reference>
<evidence type="ECO:0000313" key="4">
    <source>
        <dbReference type="Proteomes" id="UP000321393"/>
    </source>
</evidence>
<organism evidence="2 4">
    <name type="scientific">Cucumis melo var. makuwa</name>
    <name type="common">Oriental melon</name>
    <dbReference type="NCBI Taxonomy" id="1194695"/>
    <lineage>
        <taxon>Eukaryota</taxon>
        <taxon>Viridiplantae</taxon>
        <taxon>Streptophyta</taxon>
        <taxon>Embryophyta</taxon>
        <taxon>Tracheophyta</taxon>
        <taxon>Spermatophyta</taxon>
        <taxon>Magnoliopsida</taxon>
        <taxon>eudicotyledons</taxon>
        <taxon>Gunneridae</taxon>
        <taxon>Pentapetalae</taxon>
        <taxon>rosids</taxon>
        <taxon>fabids</taxon>
        <taxon>Cucurbitales</taxon>
        <taxon>Cucurbitaceae</taxon>
        <taxon>Benincaseae</taxon>
        <taxon>Cucumis</taxon>
    </lineage>
</organism>
<dbReference type="GO" id="GO:0016301">
    <property type="term" value="F:kinase activity"/>
    <property type="evidence" value="ECO:0007669"/>
    <property type="project" value="UniProtKB-KW"/>
</dbReference>
<evidence type="ECO:0000313" key="5">
    <source>
        <dbReference type="Proteomes" id="UP000321947"/>
    </source>
</evidence>
<evidence type="ECO:0000313" key="3">
    <source>
        <dbReference type="EMBL" id="TYK17901.1"/>
    </source>
</evidence>
<gene>
    <name evidence="3" type="ORF">E5676_scaffold306G001800</name>
    <name evidence="2" type="ORF">E6C27_scaffold67G003910</name>
</gene>
<name>A0A5A7TIY4_CUCMM</name>
<dbReference type="Proteomes" id="UP000321393">
    <property type="component" value="Unassembled WGS sequence"/>
</dbReference>
<accession>A0A5A7TIY4</accession>
<dbReference type="OrthoDB" id="411615at2759"/>
<comment type="caution">
    <text evidence="2">The sequence shown here is derived from an EMBL/GenBank/DDBJ whole genome shotgun (WGS) entry which is preliminary data.</text>
</comment>
<feature type="compositionally biased region" description="Polar residues" evidence="1">
    <location>
        <begin position="93"/>
        <end position="102"/>
    </location>
</feature>
<dbReference type="AlphaFoldDB" id="A0A5A7TIY4"/>
<feature type="compositionally biased region" description="Basic and acidic residues" evidence="1">
    <location>
        <begin position="81"/>
        <end position="90"/>
    </location>
</feature>
<keyword evidence="2" id="KW-0808">Transferase</keyword>
<evidence type="ECO:0000256" key="1">
    <source>
        <dbReference type="SAM" id="MobiDB-lite"/>
    </source>
</evidence>
<feature type="region of interest" description="Disordered" evidence="1">
    <location>
        <begin position="63"/>
        <end position="126"/>
    </location>
</feature>
<dbReference type="EMBL" id="SSTD01007940">
    <property type="protein sequence ID" value="TYK17901.1"/>
    <property type="molecule type" value="Genomic_DNA"/>
</dbReference>
<sequence>MIEEMEALMKKETWELITATWALVRGKGRVGCWWVYTLKDKAYGSIHRASLVATARCQKGLSSWRPHGRPITFPPPGFRAQGEEGKEKRSVARSGSFTSTGTRHGEKLSLPDSPVAGFSGTTRILS</sequence>
<keyword evidence="3" id="KW-0675">Receptor</keyword>
<keyword evidence="2" id="KW-0418">Kinase</keyword>
<protein>
    <submittedName>
        <fullName evidence="2 3">Cysteine-rich RLK (RECEPTOR-like protein kinase) 8</fullName>
    </submittedName>
</protein>
<proteinExistence type="predicted"/>
<dbReference type="Proteomes" id="UP000321947">
    <property type="component" value="Unassembled WGS sequence"/>
</dbReference>
<dbReference type="EMBL" id="SSTE01016227">
    <property type="protein sequence ID" value="KAA0041966.1"/>
    <property type="molecule type" value="Genomic_DNA"/>
</dbReference>